<feature type="signal peptide" evidence="1">
    <location>
        <begin position="1"/>
        <end position="18"/>
    </location>
</feature>
<keyword evidence="3" id="KW-1185">Reference proteome</keyword>
<comment type="caution">
    <text evidence="2">The sequence shown here is derived from an EMBL/GenBank/DDBJ whole genome shotgun (WGS) entry which is preliminary data.</text>
</comment>
<keyword evidence="1" id="KW-0732">Signal</keyword>
<organism evidence="2 3">
    <name type="scientific">Rhizobium calliandrae</name>
    <dbReference type="NCBI Taxonomy" id="1312182"/>
    <lineage>
        <taxon>Bacteria</taxon>
        <taxon>Pseudomonadati</taxon>
        <taxon>Pseudomonadota</taxon>
        <taxon>Alphaproteobacteria</taxon>
        <taxon>Hyphomicrobiales</taxon>
        <taxon>Rhizobiaceae</taxon>
        <taxon>Rhizobium/Agrobacterium group</taxon>
        <taxon>Rhizobium</taxon>
    </lineage>
</organism>
<name>A0ABT7KQB4_9HYPH</name>
<dbReference type="EMBL" id="JARFYN010000111">
    <property type="protein sequence ID" value="MDL2410805.1"/>
    <property type="molecule type" value="Genomic_DNA"/>
</dbReference>
<gene>
    <name evidence="2" type="ORF">PY650_35750</name>
</gene>
<evidence type="ECO:0000313" key="2">
    <source>
        <dbReference type="EMBL" id="MDL2410805.1"/>
    </source>
</evidence>
<evidence type="ECO:0000256" key="1">
    <source>
        <dbReference type="SAM" id="SignalP"/>
    </source>
</evidence>
<sequence>MALSISILGAVATVPASAASDPDYRPPNNPLEDKSCFAVNRAYEKSGSTERFGIKVFELTSTGEAQLYLEYRIIDDYYYFKSGFGAWKGVGRWLPPHTLN</sequence>
<feature type="chain" id="PRO_5046665582" evidence="1">
    <location>
        <begin position="19"/>
        <end position="100"/>
    </location>
</feature>
<proteinExistence type="predicted"/>
<accession>A0ABT7KQB4</accession>
<evidence type="ECO:0000313" key="3">
    <source>
        <dbReference type="Proteomes" id="UP001172630"/>
    </source>
</evidence>
<dbReference type="Proteomes" id="UP001172630">
    <property type="component" value="Unassembled WGS sequence"/>
</dbReference>
<reference evidence="2" key="1">
    <citation type="submission" date="2023-06" db="EMBL/GenBank/DDBJ databases">
        <title>Phylogenetic Diversity of Rhizobium strains.</title>
        <authorList>
            <person name="Moura F.T."/>
            <person name="Helene L.C.F."/>
            <person name="Hungria M."/>
        </authorList>
    </citation>
    <scope>NUCLEOTIDE SEQUENCE</scope>
    <source>
        <strain evidence="2">CCGE524</strain>
    </source>
</reference>
<protein>
    <submittedName>
        <fullName evidence="2">Uncharacterized protein</fullName>
    </submittedName>
</protein>